<name>A0A9Q8SFA5_9PEZI</name>
<dbReference type="GeneID" id="73351748"/>
<evidence type="ECO:0000313" key="2">
    <source>
        <dbReference type="Proteomes" id="UP000830671"/>
    </source>
</evidence>
<dbReference type="RefSeq" id="XP_049137962.1">
    <property type="nucleotide sequence ID" value="XM_049296738.1"/>
</dbReference>
<sequence>MADWRSHARWNLRRYNWFLNQPPVTATHPHLLPPHHPGPGVSLPTAHVAEQISITVRLPPSETAALRAATVVPLWATVEVVVKTFLAHVVRRPISALMASAAPMARRV</sequence>
<keyword evidence="2" id="KW-1185">Reference proteome</keyword>
<dbReference type="KEGG" id="clup:CLUP02_17834"/>
<gene>
    <name evidence="1" type="ORF">CLUP02_17834</name>
</gene>
<protein>
    <submittedName>
        <fullName evidence="1">Uncharacterized protein</fullName>
    </submittedName>
</protein>
<dbReference type="EMBL" id="CP019472">
    <property type="protein sequence ID" value="UQC76321.1"/>
    <property type="molecule type" value="Genomic_DNA"/>
</dbReference>
<evidence type="ECO:0000313" key="1">
    <source>
        <dbReference type="EMBL" id="UQC76321.1"/>
    </source>
</evidence>
<dbReference type="AlphaFoldDB" id="A0A9Q8SFA5"/>
<reference evidence="1" key="1">
    <citation type="journal article" date="2021" name="Mol. Plant Microbe Interact.">
        <title>Complete Genome Sequence of the Plant-Pathogenic Fungus Colletotrichum lupini.</title>
        <authorList>
            <person name="Baroncelli R."/>
            <person name="Pensec F."/>
            <person name="Da Lio D."/>
            <person name="Boufleur T."/>
            <person name="Vicente I."/>
            <person name="Sarrocco S."/>
            <person name="Picot A."/>
            <person name="Baraldi E."/>
            <person name="Sukno S."/>
            <person name="Thon M."/>
            <person name="Le Floch G."/>
        </authorList>
    </citation>
    <scope>NUCLEOTIDE SEQUENCE</scope>
    <source>
        <strain evidence="1">IMI 504893</strain>
    </source>
</reference>
<organism evidence="1 2">
    <name type="scientific">Colletotrichum lupini</name>
    <dbReference type="NCBI Taxonomy" id="145971"/>
    <lineage>
        <taxon>Eukaryota</taxon>
        <taxon>Fungi</taxon>
        <taxon>Dikarya</taxon>
        <taxon>Ascomycota</taxon>
        <taxon>Pezizomycotina</taxon>
        <taxon>Sordariomycetes</taxon>
        <taxon>Hypocreomycetidae</taxon>
        <taxon>Glomerellales</taxon>
        <taxon>Glomerellaceae</taxon>
        <taxon>Colletotrichum</taxon>
        <taxon>Colletotrichum acutatum species complex</taxon>
    </lineage>
</organism>
<accession>A0A9Q8SFA5</accession>
<proteinExistence type="predicted"/>
<dbReference type="Proteomes" id="UP000830671">
    <property type="component" value="Chromosome 10"/>
</dbReference>